<dbReference type="CDD" id="cd07067">
    <property type="entry name" value="HP_PGM_like"/>
    <property type="match status" value="1"/>
</dbReference>
<keyword evidence="1 2" id="KW-0378">Hydrolase</keyword>
<protein>
    <submittedName>
        <fullName evidence="2">Phosphoglycerate mutase domain protein</fullName>
        <ecNumber evidence="2">3.1.3.13</ecNumber>
    </submittedName>
</protein>
<dbReference type="AlphaFoldDB" id="T1D8Q3"/>
<evidence type="ECO:0000313" key="2">
    <source>
        <dbReference type="EMBL" id="EQD77809.1"/>
    </source>
</evidence>
<dbReference type="EC" id="3.1.3.13" evidence="2"/>
<dbReference type="EMBL" id="AUZX01002008">
    <property type="protein sequence ID" value="EQD77809.1"/>
    <property type="molecule type" value="Genomic_DNA"/>
</dbReference>
<comment type="caution">
    <text evidence="2">The sequence shown here is derived from an EMBL/GenBank/DDBJ whole genome shotgun (WGS) entry which is preliminary data.</text>
</comment>
<dbReference type="Pfam" id="PF00300">
    <property type="entry name" value="His_Phos_1"/>
    <property type="match status" value="1"/>
</dbReference>
<reference evidence="2" key="2">
    <citation type="journal article" date="2014" name="ISME J.">
        <title>Microbial stratification in low pH oxic and suboxic macroscopic growths along an acid mine drainage.</title>
        <authorList>
            <person name="Mendez-Garcia C."/>
            <person name="Mesa V."/>
            <person name="Sprenger R.R."/>
            <person name="Richter M."/>
            <person name="Diez M.S."/>
            <person name="Solano J."/>
            <person name="Bargiela R."/>
            <person name="Golyshina O.V."/>
            <person name="Manteca A."/>
            <person name="Ramos J.L."/>
            <person name="Gallego J.R."/>
            <person name="Llorente I."/>
            <person name="Martins Dos Santos V.A."/>
            <person name="Jensen O.N."/>
            <person name="Pelaez A.I."/>
            <person name="Sanchez J."/>
            <person name="Ferrer M."/>
        </authorList>
    </citation>
    <scope>NUCLEOTIDE SEQUENCE</scope>
</reference>
<dbReference type="PANTHER" id="PTHR20935:SF0">
    <property type="entry name" value="SERINE_THREONINE-PROTEIN PHOSPHATASE PGAM5, MITOCHONDRIAL"/>
    <property type="match status" value="1"/>
</dbReference>
<dbReference type="GO" id="GO:0016787">
    <property type="term" value="F:hydrolase activity"/>
    <property type="evidence" value="ECO:0007669"/>
    <property type="project" value="UniProtKB-KW"/>
</dbReference>
<dbReference type="SUPFAM" id="SSF53254">
    <property type="entry name" value="Phosphoglycerate mutase-like"/>
    <property type="match status" value="1"/>
</dbReference>
<dbReference type="InterPro" id="IPR029033">
    <property type="entry name" value="His_PPase_superfam"/>
</dbReference>
<sequence>VKGLISEDISVYPLTNNGKQQADKTGKELLKLKIDRIIASPVLRARETASILSEIIQVPNEINNEIRESGLGPYNNTRSRVIPEGKRETLGFEPYDTIKKRMIKSIMGYDGTNVFVSHELPIKTVISEILDMDEEESRGIKLKNASISILDCKNRKLLCIGAGEIGMDLINKIEMLN</sequence>
<gene>
    <name evidence="2" type="ORF">B1A_02711</name>
</gene>
<evidence type="ECO:0000256" key="1">
    <source>
        <dbReference type="ARBA" id="ARBA00022801"/>
    </source>
</evidence>
<dbReference type="Gene3D" id="3.40.50.1240">
    <property type="entry name" value="Phosphoglycerate mutase-like"/>
    <property type="match status" value="1"/>
</dbReference>
<feature type="non-terminal residue" evidence="2">
    <location>
        <position position="1"/>
    </location>
</feature>
<reference evidence="2" key="1">
    <citation type="submission" date="2013-08" db="EMBL/GenBank/DDBJ databases">
        <authorList>
            <person name="Mendez C."/>
            <person name="Richter M."/>
            <person name="Ferrer M."/>
            <person name="Sanchez J."/>
        </authorList>
    </citation>
    <scope>NUCLEOTIDE SEQUENCE</scope>
</reference>
<dbReference type="InterPro" id="IPR013078">
    <property type="entry name" value="His_Pase_superF_clade-1"/>
</dbReference>
<name>T1D8Q3_9ZZZZ</name>
<dbReference type="InterPro" id="IPR051021">
    <property type="entry name" value="Mito_Ser/Thr_phosphatase"/>
</dbReference>
<proteinExistence type="predicted"/>
<dbReference type="PANTHER" id="PTHR20935">
    <property type="entry name" value="PHOSPHOGLYCERATE MUTASE-RELATED"/>
    <property type="match status" value="1"/>
</dbReference>
<organism evidence="2">
    <name type="scientific">mine drainage metagenome</name>
    <dbReference type="NCBI Taxonomy" id="410659"/>
    <lineage>
        <taxon>unclassified sequences</taxon>
        <taxon>metagenomes</taxon>
        <taxon>ecological metagenomes</taxon>
    </lineage>
</organism>
<accession>T1D8Q3</accession>